<accession>A0A6P1KL88</accession>
<protein>
    <submittedName>
        <fullName evidence="2">Uncharacterized protein</fullName>
    </submittedName>
</protein>
<evidence type="ECO:0000256" key="1">
    <source>
        <dbReference type="SAM" id="MobiDB-lite"/>
    </source>
</evidence>
<proteinExistence type="predicted"/>
<reference evidence="2" key="1">
    <citation type="journal article" date="2020" name="Microbiol. Resour. Announc.">
        <title>Complete Genome Sequence of Moraxella osloensis Strain YV1, Isolated from an Australian Wastewater Treatment Plant.</title>
        <authorList>
            <person name="Batinovic S."/>
            <person name="Rice D.T.F."/>
            <person name="Seviour R.J."/>
            <person name="Petrovski S."/>
        </authorList>
    </citation>
    <scope>NUCLEOTIDE SEQUENCE</scope>
    <source>
        <strain evidence="2">YV1</strain>
    </source>
</reference>
<evidence type="ECO:0000313" key="2">
    <source>
        <dbReference type="EMBL" id="QHG10747.1"/>
    </source>
</evidence>
<dbReference type="EMBL" id="CP047227">
    <property type="protein sequence ID" value="QHG10747.1"/>
    <property type="molecule type" value="Genomic_DNA"/>
</dbReference>
<organism evidence="2">
    <name type="scientific">Faucicola osloensis</name>
    <name type="common">Moraxella osloensis</name>
    <dbReference type="NCBI Taxonomy" id="34062"/>
    <lineage>
        <taxon>Bacteria</taxon>
        <taxon>Pseudomonadati</taxon>
        <taxon>Pseudomonadota</taxon>
        <taxon>Gammaproteobacteria</taxon>
        <taxon>Moraxellales</taxon>
        <taxon>Moraxellaceae</taxon>
        <taxon>Faucicola</taxon>
    </lineage>
</organism>
<sequence>MNAVNPFGSLRAAEYTDEQINHLWVDFEYDIKSSILDLPGATPKYIFGGKGSGKTHILRYYSYLVARQRRSNLTGLEVLKQLGALTIFYRCNHFGASKFDTLPADLKKIIFQGYIELTLFEAVVESLIDIKKTTPDLVCNDKDFINEIHKSIRVDSLNHIDNLNDLQEWIFENRVLIDKSLNKFVFIKNTNIFESIILIDNLFSFIKSAINVWSSDLSEFPLVFLIDEFENLDTAYQSIFNNFVRMANSFVSFRIATRPNGVRTQSITGVNENNLSGHEFLKVNLDEILMSQDTKHFINNFIVNRLYNNPNIQVKINANQLFDSLDTNNLLEGAINYLKLPVNKILKLTKENFIRSFPSDFRQYAEPTFSILCDDIDEVILKKLNILRFCKERKNSNNFLEIASLIREESLAYRDKNLRQPGKYSTSFNHYKSDLFAQICLDARYKSNIPYAGFETIFKMSSGNPRNVLNILNKIYELLSFEGKSFYSQESIDIETQSKAINQAAKYFAEEDSSYGSMSDKAKKAMFKFAAYLATARYALNIPESSPLAASFKEDDLSEEAKAVYNLAVEFSLIQEMPIARSDRNSKQLHKLIKLNPMLSPLWNLPVGYRGDLTLNKEILDSIFNPEDTSFDEHLNRVKRKWNTIRIEKNDPEDRENVNLNTKLPEQGKLPF</sequence>
<geneLocation type="plasmid" evidence="2">
    <name>p1</name>
</geneLocation>
<keyword evidence="2" id="KW-0614">Plasmid</keyword>
<name>A0A6P1KL88_FAUOS</name>
<dbReference type="Pfam" id="PF24389">
    <property type="entry name" value="ORC-CDC6-like"/>
    <property type="match status" value="1"/>
</dbReference>
<dbReference type="AlphaFoldDB" id="A0A6P1KL88"/>
<dbReference type="InterPro" id="IPR056955">
    <property type="entry name" value="ORC-CDC6-like"/>
</dbReference>
<gene>
    <name evidence="2" type="ORF">GSF12_12190</name>
</gene>
<feature type="region of interest" description="Disordered" evidence="1">
    <location>
        <begin position="653"/>
        <end position="672"/>
    </location>
</feature>